<proteinExistence type="predicted"/>
<evidence type="ECO:0000313" key="1">
    <source>
        <dbReference type="EMBL" id="RVX17730.1"/>
    </source>
</evidence>
<accession>A0A438K946</accession>
<dbReference type="AlphaFoldDB" id="A0A438K946"/>
<reference evidence="1 2" key="1">
    <citation type="journal article" date="2018" name="PLoS Genet.">
        <title>Population sequencing reveals clonal diversity and ancestral inbreeding in the grapevine cultivar Chardonnay.</title>
        <authorList>
            <person name="Roach M.J."/>
            <person name="Johnson D.L."/>
            <person name="Bohlmann J."/>
            <person name="van Vuuren H.J."/>
            <person name="Jones S.J."/>
            <person name="Pretorius I.S."/>
            <person name="Schmidt S.A."/>
            <person name="Borneman A.R."/>
        </authorList>
    </citation>
    <scope>NUCLEOTIDE SEQUENCE [LARGE SCALE GENOMIC DNA]</scope>
    <source>
        <strain evidence="2">cv. Chardonnay</strain>
        <tissue evidence="1">Leaf</tissue>
    </source>
</reference>
<organism evidence="1 2">
    <name type="scientific">Vitis vinifera</name>
    <name type="common">Grape</name>
    <dbReference type="NCBI Taxonomy" id="29760"/>
    <lineage>
        <taxon>Eukaryota</taxon>
        <taxon>Viridiplantae</taxon>
        <taxon>Streptophyta</taxon>
        <taxon>Embryophyta</taxon>
        <taxon>Tracheophyta</taxon>
        <taxon>Spermatophyta</taxon>
        <taxon>Magnoliopsida</taxon>
        <taxon>eudicotyledons</taxon>
        <taxon>Gunneridae</taxon>
        <taxon>Pentapetalae</taxon>
        <taxon>rosids</taxon>
        <taxon>Vitales</taxon>
        <taxon>Vitaceae</taxon>
        <taxon>Viteae</taxon>
        <taxon>Vitis</taxon>
    </lineage>
</organism>
<evidence type="ECO:0000313" key="2">
    <source>
        <dbReference type="Proteomes" id="UP000288805"/>
    </source>
</evidence>
<protein>
    <submittedName>
        <fullName evidence="1">Uncharacterized protein</fullName>
    </submittedName>
</protein>
<gene>
    <name evidence="1" type="ORF">CK203_003958</name>
</gene>
<comment type="caution">
    <text evidence="1">The sequence shown here is derived from an EMBL/GenBank/DDBJ whole genome shotgun (WGS) entry which is preliminary data.</text>
</comment>
<dbReference type="EMBL" id="QGNW01000012">
    <property type="protein sequence ID" value="RVX17730.1"/>
    <property type="molecule type" value="Genomic_DNA"/>
</dbReference>
<name>A0A438K946_VITVI</name>
<sequence>MPFEVMDPRGVSASSPCLMTSVFLLRDKLDFGSPKSCLITMTNLPHKLLPH</sequence>
<dbReference type="Proteomes" id="UP000288805">
    <property type="component" value="Unassembled WGS sequence"/>
</dbReference>